<comment type="caution">
    <text evidence="10">The sequence shown here is derived from an EMBL/GenBank/DDBJ whole genome shotgun (WGS) entry which is preliminary data.</text>
</comment>
<dbReference type="PANTHER" id="PTHR42872">
    <property type="entry name" value="PROTEIN-GLUTAMATE METHYLESTERASE/PROTEIN-GLUTAMINE GLUTAMINASE"/>
    <property type="match status" value="1"/>
</dbReference>
<dbReference type="EC" id="3.5.1.44" evidence="5"/>
<feature type="active site" evidence="5 6">
    <location>
        <position position="207"/>
    </location>
</feature>
<proteinExistence type="inferred from homology"/>
<dbReference type="OrthoDB" id="9793421at2"/>
<dbReference type="InterPro" id="IPR035909">
    <property type="entry name" value="CheB_C"/>
</dbReference>
<dbReference type="Gene3D" id="3.40.50.180">
    <property type="entry name" value="Methylesterase CheB, C-terminal domain"/>
    <property type="match status" value="1"/>
</dbReference>
<evidence type="ECO:0000259" key="9">
    <source>
        <dbReference type="PROSITE" id="PS50122"/>
    </source>
</evidence>
<dbReference type="GO" id="GO:0050568">
    <property type="term" value="F:protein-glutamine glutaminase activity"/>
    <property type="evidence" value="ECO:0007669"/>
    <property type="project" value="UniProtKB-UniRule"/>
</dbReference>
<keyword evidence="1 5" id="KW-0963">Cytoplasm</keyword>
<dbReference type="AlphaFoldDB" id="A0A4Q0XWA7"/>
<evidence type="ECO:0000256" key="2">
    <source>
        <dbReference type="ARBA" id="ARBA00022500"/>
    </source>
</evidence>
<dbReference type="EC" id="3.1.1.61" evidence="5"/>
<comment type="PTM">
    <text evidence="5">Phosphorylated by CheA. Phosphorylation of the N-terminal regulatory domain activates the methylesterase activity.</text>
</comment>
<dbReference type="GO" id="GO:0005737">
    <property type="term" value="C:cytoplasm"/>
    <property type="evidence" value="ECO:0007669"/>
    <property type="project" value="UniProtKB-SubCell"/>
</dbReference>
<dbReference type="Proteomes" id="UP000290657">
    <property type="component" value="Unassembled WGS sequence"/>
</dbReference>
<name>A0A4Q0XWA7_9BACT</name>
<dbReference type="NCBIfam" id="NF001965">
    <property type="entry name" value="PRK00742.1"/>
    <property type="match status" value="1"/>
</dbReference>
<dbReference type="PROSITE" id="PS50122">
    <property type="entry name" value="CHEB"/>
    <property type="match status" value="1"/>
</dbReference>
<dbReference type="RefSeq" id="WP_128995560.1">
    <property type="nucleotide sequence ID" value="NZ_PDKN01000002.1"/>
</dbReference>
<comment type="subcellular location">
    <subcellularLocation>
        <location evidence="5">Cytoplasm</location>
    </subcellularLocation>
</comment>
<dbReference type="SUPFAM" id="SSF52738">
    <property type="entry name" value="Methylesterase CheB, C-terminal domain"/>
    <property type="match status" value="1"/>
</dbReference>
<dbReference type="EMBL" id="PDKN01000002">
    <property type="protein sequence ID" value="RXJ60211.1"/>
    <property type="molecule type" value="Genomic_DNA"/>
</dbReference>
<keyword evidence="11" id="KW-1185">Reference proteome</keyword>
<dbReference type="InterPro" id="IPR011006">
    <property type="entry name" value="CheY-like_superfamily"/>
</dbReference>
<dbReference type="InterPro" id="IPR008248">
    <property type="entry name" value="CheB-like"/>
</dbReference>
<evidence type="ECO:0000256" key="4">
    <source>
        <dbReference type="ARBA" id="ARBA00048267"/>
    </source>
</evidence>
<accession>A0A4Q0XWA7</accession>
<comment type="function">
    <text evidence="5">Involved in chemotaxis. Part of a chemotaxis signal transduction system that modulates chemotaxis in response to various stimuli. Catalyzes the demethylation of specific methylglutamate residues introduced into the chemoreceptors (methyl-accepting chemotaxis proteins or MCP) by CheR. Also mediates the irreversible deamidation of specific glutamine residues to glutamic acid.</text>
</comment>
<keyword evidence="2 5" id="KW-0145">Chemotaxis</keyword>
<dbReference type="GO" id="GO:0006935">
    <property type="term" value="P:chemotaxis"/>
    <property type="evidence" value="ECO:0007669"/>
    <property type="project" value="UniProtKB-UniRule"/>
</dbReference>
<comment type="similarity">
    <text evidence="5">Belongs to the CheB family.</text>
</comment>
<dbReference type="Pfam" id="PF00072">
    <property type="entry name" value="Response_reg"/>
    <property type="match status" value="1"/>
</dbReference>
<evidence type="ECO:0000256" key="5">
    <source>
        <dbReference type="HAMAP-Rule" id="MF_00099"/>
    </source>
</evidence>
<feature type="active site" evidence="5 6">
    <location>
        <position position="303"/>
    </location>
</feature>
<evidence type="ECO:0000259" key="8">
    <source>
        <dbReference type="PROSITE" id="PS50110"/>
    </source>
</evidence>
<dbReference type="InterPro" id="IPR001789">
    <property type="entry name" value="Sig_transdc_resp-reg_receiver"/>
</dbReference>
<dbReference type="CDD" id="cd16432">
    <property type="entry name" value="CheB_Rec"/>
    <property type="match status" value="1"/>
</dbReference>
<feature type="domain" description="CheB-type methylesterase" evidence="9">
    <location>
        <begin position="169"/>
        <end position="361"/>
    </location>
</feature>
<dbReference type="CDD" id="cd17541">
    <property type="entry name" value="REC_CheB-like"/>
    <property type="match status" value="1"/>
</dbReference>
<dbReference type="InterPro" id="IPR000673">
    <property type="entry name" value="Sig_transdc_resp-reg_Me-estase"/>
</dbReference>
<feature type="active site" evidence="5 6">
    <location>
        <position position="181"/>
    </location>
</feature>
<dbReference type="PROSITE" id="PS50110">
    <property type="entry name" value="RESPONSE_REGULATORY"/>
    <property type="match status" value="1"/>
</dbReference>
<evidence type="ECO:0000256" key="7">
    <source>
        <dbReference type="PROSITE-ProRule" id="PRU00169"/>
    </source>
</evidence>
<dbReference type="Pfam" id="PF01339">
    <property type="entry name" value="CheB_methylest"/>
    <property type="match status" value="1"/>
</dbReference>
<keyword evidence="3 5" id="KW-0378">Hydrolase</keyword>
<dbReference type="Gene3D" id="3.40.50.2300">
    <property type="match status" value="1"/>
</dbReference>
<comment type="catalytic activity">
    <reaction evidence="5">
        <text>L-glutaminyl-[protein] + H2O = L-glutamyl-[protein] + NH4(+)</text>
        <dbReference type="Rhea" id="RHEA:16441"/>
        <dbReference type="Rhea" id="RHEA-COMP:10207"/>
        <dbReference type="Rhea" id="RHEA-COMP:10208"/>
        <dbReference type="ChEBI" id="CHEBI:15377"/>
        <dbReference type="ChEBI" id="CHEBI:28938"/>
        <dbReference type="ChEBI" id="CHEBI:29973"/>
        <dbReference type="ChEBI" id="CHEBI:30011"/>
        <dbReference type="EC" id="3.5.1.44"/>
    </reaction>
</comment>
<evidence type="ECO:0000256" key="3">
    <source>
        <dbReference type="ARBA" id="ARBA00022801"/>
    </source>
</evidence>
<dbReference type="GO" id="GO:0008984">
    <property type="term" value="F:protein-glutamate methylesterase activity"/>
    <property type="evidence" value="ECO:0007669"/>
    <property type="project" value="UniProtKB-UniRule"/>
</dbReference>
<gene>
    <name evidence="5" type="primary">cheB</name>
    <name evidence="10" type="ORF">CRV04_04195</name>
</gene>
<sequence length="363" mass="40212">MYTVIVIDDSASMRRILKDMINSIDEFEVIEEAVDAFDAREKIKKYEPDLVTIDINMPKMDGVVFLRNLMRLHAMPAVVISGESVRGNDIFDDGAVGFIPKPETGESMISFGKRIKETLLNLTFLLKRYTLKKPKPQVEIKRKSAGNEDKYGVEKRIHPDEVLVKRPCTFPGRKIIAIGSSTGGVEALIKVFSKLRANLPPIVITQHIPYGFSNSFAQRLNNTSEIEVCEAKDGMILQSSHAYLAPGNMHMSVIRSGQNYKIQLLDTVRVSRHKPSVDILFRSVNNEIGGGAMAVMMTGMGDDGSIGMKELYDNGAYTIAQDEASCVVFGMPAKAIEAGAVKDVVSLDEIADYIIEFSQGKRR</sequence>
<dbReference type="PANTHER" id="PTHR42872:SF6">
    <property type="entry name" value="PROTEIN-GLUTAMATE METHYLESTERASE_PROTEIN-GLUTAMINE GLUTAMINASE"/>
    <property type="match status" value="1"/>
</dbReference>
<protein>
    <recommendedName>
        <fullName evidence="5">Protein-glutamate methylesterase/protein-glutamine glutaminase</fullName>
        <ecNumber evidence="5">3.1.1.61</ecNumber>
        <ecNumber evidence="5">3.5.1.44</ecNumber>
    </recommendedName>
</protein>
<evidence type="ECO:0000256" key="1">
    <source>
        <dbReference type="ARBA" id="ARBA00022490"/>
    </source>
</evidence>
<feature type="modified residue" description="4-aspartylphosphate" evidence="5 7">
    <location>
        <position position="54"/>
    </location>
</feature>
<organism evidence="10 11">
    <name type="scientific">Candidatus Marinarcus aquaticus</name>
    <dbReference type="NCBI Taxonomy" id="2044504"/>
    <lineage>
        <taxon>Bacteria</taxon>
        <taxon>Pseudomonadati</taxon>
        <taxon>Campylobacterota</taxon>
        <taxon>Epsilonproteobacteria</taxon>
        <taxon>Campylobacterales</taxon>
        <taxon>Arcobacteraceae</taxon>
        <taxon>Candidatus Marinarcus</taxon>
    </lineage>
</organism>
<dbReference type="HAMAP" id="MF_00099">
    <property type="entry name" value="CheB_chemtxs"/>
    <property type="match status" value="1"/>
</dbReference>
<comment type="domain">
    <text evidence="5">Contains a C-terminal catalytic domain, and an N-terminal region which modulates catalytic activity.</text>
</comment>
<comment type="catalytic activity">
    <reaction evidence="4 5">
        <text>[protein]-L-glutamate 5-O-methyl ester + H2O = L-glutamyl-[protein] + methanol + H(+)</text>
        <dbReference type="Rhea" id="RHEA:23236"/>
        <dbReference type="Rhea" id="RHEA-COMP:10208"/>
        <dbReference type="Rhea" id="RHEA-COMP:10311"/>
        <dbReference type="ChEBI" id="CHEBI:15377"/>
        <dbReference type="ChEBI" id="CHEBI:15378"/>
        <dbReference type="ChEBI" id="CHEBI:17790"/>
        <dbReference type="ChEBI" id="CHEBI:29973"/>
        <dbReference type="ChEBI" id="CHEBI:82795"/>
        <dbReference type="EC" id="3.1.1.61"/>
    </reaction>
</comment>
<dbReference type="GO" id="GO:0000156">
    <property type="term" value="F:phosphorelay response regulator activity"/>
    <property type="evidence" value="ECO:0007669"/>
    <property type="project" value="InterPro"/>
</dbReference>
<dbReference type="PIRSF" id="PIRSF000876">
    <property type="entry name" value="RR_chemtxs_CheB"/>
    <property type="match status" value="1"/>
</dbReference>
<keyword evidence="5 7" id="KW-0597">Phosphoprotein</keyword>
<evidence type="ECO:0000256" key="6">
    <source>
        <dbReference type="PROSITE-ProRule" id="PRU00050"/>
    </source>
</evidence>
<dbReference type="SUPFAM" id="SSF52172">
    <property type="entry name" value="CheY-like"/>
    <property type="match status" value="1"/>
</dbReference>
<dbReference type="SMART" id="SM00448">
    <property type="entry name" value="REC"/>
    <property type="match status" value="1"/>
</dbReference>
<evidence type="ECO:0000313" key="11">
    <source>
        <dbReference type="Proteomes" id="UP000290657"/>
    </source>
</evidence>
<evidence type="ECO:0000313" key="10">
    <source>
        <dbReference type="EMBL" id="RXJ60211.1"/>
    </source>
</evidence>
<reference evidence="10 11" key="1">
    <citation type="submission" date="2017-10" db="EMBL/GenBank/DDBJ databases">
        <title>Genomics of the genus Arcobacter.</title>
        <authorList>
            <person name="Perez-Cataluna A."/>
            <person name="Figueras M.J."/>
        </authorList>
    </citation>
    <scope>NUCLEOTIDE SEQUENCE [LARGE SCALE GENOMIC DNA]</scope>
    <source>
        <strain evidence="10 11">CECT 8987</strain>
    </source>
</reference>
<feature type="domain" description="Response regulatory" evidence="8">
    <location>
        <begin position="3"/>
        <end position="116"/>
    </location>
</feature>